<organism evidence="2 3">
    <name type="scientific">[Roseibacterium] beibuensis</name>
    <dbReference type="NCBI Taxonomy" id="1193142"/>
    <lineage>
        <taxon>Bacteria</taxon>
        <taxon>Pseudomonadati</taxon>
        <taxon>Pseudomonadota</taxon>
        <taxon>Alphaproteobacteria</taxon>
        <taxon>Rhodobacterales</taxon>
        <taxon>Roseobacteraceae</taxon>
        <taxon>Roseicyclus</taxon>
    </lineage>
</organism>
<dbReference type="Proteomes" id="UP001499910">
    <property type="component" value="Unassembled WGS sequence"/>
</dbReference>
<reference evidence="3" key="1">
    <citation type="journal article" date="2019" name="Int. J. Syst. Evol. Microbiol.">
        <title>The Global Catalogue of Microorganisms (GCM) 10K type strain sequencing project: providing services to taxonomists for standard genome sequencing and annotation.</title>
        <authorList>
            <consortium name="The Broad Institute Genomics Platform"/>
            <consortium name="The Broad Institute Genome Sequencing Center for Infectious Disease"/>
            <person name="Wu L."/>
            <person name="Ma J."/>
        </authorList>
    </citation>
    <scope>NUCLEOTIDE SEQUENCE [LARGE SCALE GENOMIC DNA]</scope>
    <source>
        <strain evidence="3">JCM 18015</strain>
    </source>
</reference>
<proteinExistence type="predicted"/>
<evidence type="ECO:0008006" key="4">
    <source>
        <dbReference type="Google" id="ProtNLM"/>
    </source>
</evidence>
<name>A0ABP9KYV7_9RHOB</name>
<evidence type="ECO:0000256" key="1">
    <source>
        <dbReference type="SAM" id="SignalP"/>
    </source>
</evidence>
<keyword evidence="3" id="KW-1185">Reference proteome</keyword>
<gene>
    <name evidence="2" type="ORF">GCM10023209_08500</name>
</gene>
<feature type="signal peptide" evidence="1">
    <location>
        <begin position="1"/>
        <end position="20"/>
    </location>
</feature>
<evidence type="ECO:0000313" key="2">
    <source>
        <dbReference type="EMBL" id="GAA5068190.1"/>
    </source>
</evidence>
<dbReference type="EMBL" id="BAABHW010000001">
    <property type="protein sequence ID" value="GAA5068190.1"/>
    <property type="molecule type" value="Genomic_DNA"/>
</dbReference>
<protein>
    <recommendedName>
        <fullName evidence="4">Tat pathway signal sequence domain protein</fullName>
    </recommendedName>
</protein>
<comment type="caution">
    <text evidence="2">The sequence shown here is derived from an EMBL/GenBank/DDBJ whole genome shotgun (WGS) entry which is preliminary data.</text>
</comment>
<dbReference type="RefSeq" id="WP_259546478.1">
    <property type="nucleotide sequence ID" value="NZ_BAABHW010000001.1"/>
</dbReference>
<feature type="chain" id="PRO_5045905674" description="Tat pathway signal sequence domain protein" evidence="1">
    <location>
        <begin position="21"/>
        <end position="137"/>
    </location>
</feature>
<keyword evidence="1" id="KW-0732">Signal</keyword>
<evidence type="ECO:0000313" key="3">
    <source>
        <dbReference type="Proteomes" id="UP001499910"/>
    </source>
</evidence>
<accession>A0ABP9KYV7</accession>
<sequence>MRTLCHLTLAFTLLSAPVLAQQADQPPRLGIELNRVDQLDGACRLTFMAENATGADLSTLSLETVLIDTAGQVDRLTLFDFGALPDGLPRVRQFDLGALDCAQLGRVLINGVAECSGGADCAGALGVSSRTDVEVIG</sequence>